<gene>
    <name evidence="1" type="ORF">SERLADRAFT_368690</name>
</gene>
<dbReference type="KEGG" id="sla:SERLADRAFT_368690"/>
<organism>
    <name type="scientific">Serpula lacrymans var. lacrymans (strain S7.9)</name>
    <name type="common">Dry rot fungus</name>
    <dbReference type="NCBI Taxonomy" id="578457"/>
    <lineage>
        <taxon>Eukaryota</taxon>
        <taxon>Fungi</taxon>
        <taxon>Dikarya</taxon>
        <taxon>Basidiomycota</taxon>
        <taxon>Agaricomycotina</taxon>
        <taxon>Agaricomycetes</taxon>
        <taxon>Agaricomycetidae</taxon>
        <taxon>Boletales</taxon>
        <taxon>Coniophorineae</taxon>
        <taxon>Serpulaceae</taxon>
        <taxon>Serpula</taxon>
    </lineage>
</organism>
<dbReference type="GeneID" id="18810260"/>
<accession>F8NUX2</accession>
<name>F8NUX2_SERL9</name>
<reference evidence="1" key="1">
    <citation type="submission" date="2011-04" db="EMBL/GenBank/DDBJ databases">
        <title>Evolution of plant cell wall degrading machinery underlies the functional diversity of forest fungi.</title>
        <authorList>
            <consortium name="US DOE Joint Genome Institute (JGI-PGF)"/>
            <person name="Eastwood D.C."/>
            <person name="Floudas D."/>
            <person name="Binder M."/>
            <person name="Majcherczyk A."/>
            <person name="Schneider P."/>
            <person name="Aerts A."/>
            <person name="Asiegbu F.O."/>
            <person name="Baker S.E."/>
            <person name="Barry K."/>
            <person name="Bendiksby M."/>
            <person name="Blumentritt M."/>
            <person name="Coutinho P.M."/>
            <person name="Cullen D."/>
            <person name="Cullen D."/>
            <person name="Gathman A."/>
            <person name="Goodell B."/>
            <person name="Henrissat B."/>
            <person name="Ihrmark K."/>
            <person name="Kauserud H."/>
            <person name="Kohler A."/>
            <person name="LaButti K."/>
            <person name="Lapidus A."/>
            <person name="Lavin J.L."/>
            <person name="Lee Y.-H."/>
            <person name="Lindquist E."/>
            <person name="Lilly W."/>
            <person name="Lucas S."/>
            <person name="Morin E."/>
            <person name="Murat C."/>
            <person name="Oguiza J.A."/>
            <person name="Park J."/>
            <person name="Pisabarro A.G."/>
            <person name="Riley R."/>
            <person name="Rosling A."/>
            <person name="Salamov A."/>
            <person name="Schmidt O."/>
            <person name="Schmutz J."/>
            <person name="Skrede I."/>
            <person name="Stenlid J."/>
            <person name="Wiebenga A."/>
            <person name="Xie X."/>
            <person name="Kues U."/>
            <person name="Hibbett D.S."/>
            <person name="Hoffmeister D."/>
            <person name="Hogberg N."/>
            <person name="Martin F."/>
            <person name="Grigoriev I.V."/>
            <person name="Watkinson S.C."/>
        </authorList>
    </citation>
    <scope>NUCLEOTIDE SEQUENCE</scope>
    <source>
        <strain evidence="1">S7.9</strain>
    </source>
</reference>
<evidence type="ECO:0000313" key="1">
    <source>
        <dbReference type="EMBL" id="EGO25287.1"/>
    </source>
</evidence>
<dbReference type="Proteomes" id="UP000008064">
    <property type="component" value="Unassembled WGS sequence"/>
</dbReference>
<protein>
    <submittedName>
        <fullName evidence="1">Uncharacterized protein</fullName>
    </submittedName>
</protein>
<dbReference type="HOGENOM" id="CLU_2962312_0_0_1"/>
<dbReference type="AlphaFoldDB" id="F8NUX2"/>
<dbReference type="EMBL" id="GL945433">
    <property type="protein sequence ID" value="EGO25287.1"/>
    <property type="molecule type" value="Genomic_DNA"/>
</dbReference>
<sequence>MSSQSTSPAKSCALFRAWGPGYMNPDSIVAHPCNLVLLETLCTEFAYCYYWSAECCGNS</sequence>
<dbReference type="RefSeq" id="XP_007317409.1">
    <property type="nucleotide sequence ID" value="XM_007317347.1"/>
</dbReference>
<proteinExistence type="predicted"/>